<dbReference type="InterPro" id="IPR036928">
    <property type="entry name" value="AS_sf"/>
</dbReference>
<dbReference type="InterPro" id="IPR000120">
    <property type="entry name" value="Amidase"/>
</dbReference>
<protein>
    <submittedName>
        <fullName evidence="3">Glutamyl-tRNA amidotransferase subunit A</fullName>
    </submittedName>
</protein>
<keyword evidence="4" id="KW-1185">Reference proteome</keyword>
<dbReference type="SUPFAM" id="SSF75304">
    <property type="entry name" value="Amidase signature (AS) enzymes"/>
    <property type="match status" value="1"/>
</dbReference>
<evidence type="ECO:0000259" key="2">
    <source>
        <dbReference type="Pfam" id="PF01425"/>
    </source>
</evidence>
<dbReference type="Gene3D" id="3.90.1300.10">
    <property type="entry name" value="Amidase signature (AS) domain"/>
    <property type="match status" value="1"/>
</dbReference>
<dbReference type="Pfam" id="PF01425">
    <property type="entry name" value="Amidase"/>
    <property type="match status" value="1"/>
</dbReference>
<comment type="similarity">
    <text evidence="1">Belongs to the amidase family.</text>
</comment>
<dbReference type="PANTHER" id="PTHR11895:SF7">
    <property type="entry name" value="GLUTAMYL-TRNA(GLN) AMIDOTRANSFERASE SUBUNIT A, MITOCHONDRIAL"/>
    <property type="match status" value="1"/>
</dbReference>
<dbReference type="InterPro" id="IPR023631">
    <property type="entry name" value="Amidase_dom"/>
</dbReference>
<evidence type="ECO:0000313" key="4">
    <source>
        <dbReference type="Proteomes" id="UP000830055"/>
    </source>
</evidence>
<organism evidence="3 4">
    <name type="scientific">Desulfofustis limnaeus</name>
    <dbReference type="NCBI Taxonomy" id="2740163"/>
    <lineage>
        <taxon>Bacteria</taxon>
        <taxon>Pseudomonadati</taxon>
        <taxon>Thermodesulfobacteriota</taxon>
        <taxon>Desulfobulbia</taxon>
        <taxon>Desulfobulbales</taxon>
        <taxon>Desulfocapsaceae</taxon>
        <taxon>Desulfofustis</taxon>
    </lineage>
</organism>
<dbReference type="PANTHER" id="PTHR11895">
    <property type="entry name" value="TRANSAMIDASE"/>
    <property type="match status" value="1"/>
</dbReference>
<evidence type="ECO:0000313" key="3">
    <source>
        <dbReference type="EMBL" id="BDD87946.1"/>
    </source>
</evidence>
<dbReference type="Proteomes" id="UP000830055">
    <property type="component" value="Chromosome"/>
</dbReference>
<evidence type="ECO:0000256" key="1">
    <source>
        <dbReference type="ARBA" id="ARBA00009199"/>
    </source>
</evidence>
<dbReference type="EMBL" id="AP025516">
    <property type="protein sequence ID" value="BDD87946.1"/>
    <property type="molecule type" value="Genomic_DNA"/>
</dbReference>
<accession>A0ABM7WAG0</accession>
<reference evidence="3 4" key="1">
    <citation type="submission" date="2022-01" db="EMBL/GenBank/DDBJ databases">
        <title>Desulfofustis limnae sp. nov., a novel mesophilic sulfate-reducing bacterium isolated from marsh soil.</title>
        <authorList>
            <person name="Watanabe M."/>
            <person name="Takahashi A."/>
            <person name="Kojima H."/>
            <person name="Fukui M."/>
        </authorList>
    </citation>
    <scope>NUCLEOTIDE SEQUENCE [LARGE SCALE GENOMIC DNA]</scope>
    <source>
        <strain evidence="3 4">PPLL</strain>
    </source>
</reference>
<name>A0ABM7WAG0_9BACT</name>
<sequence length="450" mass="48191">MEQAHASTREPCELSATEAGRLMAEGQLSSEELVRSCLGRIDRLEPTIGAWVSLDRELLLAQAHAADERRRSGQATELPLNGIPIGIKDVFDTADLPTENGTPAHQGRRPPDDAAAVRLLRQSGALIAGKTVTAELAVYFPGKTVNPYDPQRTPGGSSSGSAAAVACSMVPIALGTQTNGSVIRPASYCGVVGFKPTYGSIPRAGVLRQSPRLDQIGVFSRTVADSTLAVSILQGDRTPQGDMLPWPKIDPERLQREPKQQPRLAMVRTPAWSSAEPQTRRALLRFVAELGCEVQEITLPAVADLAVACHRTIMLSEMAHHYRPLVQEYRHHLSPKLLAMIEDGATIGKDQYIDALGLAEEITGAIDAALDPCTGTLTPATPAVAPEGLESTGSPIFSTLWSLCGVPAISLPLLTGENRLPLGLQIVAARGRDQALVQTAHWLEQNTPHR</sequence>
<feature type="domain" description="Amidase" evidence="2">
    <location>
        <begin position="32"/>
        <end position="436"/>
    </location>
</feature>
<dbReference type="RefSeq" id="WP_284151347.1">
    <property type="nucleotide sequence ID" value="NZ_AP025516.1"/>
</dbReference>
<gene>
    <name evidence="3" type="ORF">DPPLL_23110</name>
</gene>
<proteinExistence type="inferred from homology"/>